<dbReference type="AlphaFoldDB" id="A0A847ESE5"/>
<organism evidence="1 2">
    <name type="scientific">Candidatus Dojkabacteria bacterium</name>
    <dbReference type="NCBI Taxonomy" id="2099670"/>
    <lineage>
        <taxon>Bacteria</taxon>
        <taxon>Candidatus Dojkabacteria</taxon>
    </lineage>
</organism>
<gene>
    <name evidence="1" type="ORF">GX618_00230</name>
</gene>
<evidence type="ECO:0000313" key="2">
    <source>
        <dbReference type="Proteomes" id="UP000554004"/>
    </source>
</evidence>
<sequence>MSRFILLIPISILLLIISFGRLNADYSYCSGSNLVFVDEECEATIDPKGYWGNCSDLCANEYSDGYWKGGTYPECYCCYVRSTSSTPCSCGCNSTTLSCNSTCTAGCGSCTSGTYAASIPTNSYKSGTCTYTNSCCSTSTLNCWSTCGCTPGAAPACDAGTNETATDFHSTKSTCCYNNNGGTPSNCTTAQTCNDRTCNCIECNLPGCGPTYSTSNLGYGTKILSCRNGYSTTPDRDTKCDLRENTCYCRNCLKACPLPLEETEQYIFKGYSLGGASTLKLEDFRRCTNDCNVGPDESNDDCYEVESSQPEENFSIVDTAVEPNLYDFKDQSLFPYFHTGQYDASNFAKQGDLNDPTEPIEMIATYTDSSGVSDIEGMFVWFRHESLTEPYGMPVHISSSATPQGSTQNSWGFMLRDTSTGWKPYVASFQSTPAVWTPASGTDSVFYLPAPNQSNMIEVTIKDISENTLTKSITLKFSLRFTNSGNLFGTQKASEGKYKILLMGLDKFSFTPFDNYVSEPLINDGDFWDITYLLNGQNFTYYWKSNQLRYIQDVQNYARDWFDTGKTWTLDFQDPVLVNFPDSTPGFKKEIIENKIKVSWNVKDFTGTQNGNLFAIVGNISLSGSNLKPLTLSGCSGGIVCRDDYPLTPSTFEISPVNEDGTLIGNLNLVPNNNASWAFKVNPNLNTDSHTGSITIDIGDNTIGNLRIHLTVFDDAGNVLRAPVLFENLADRFITGGGLAFSPYTYFAQLPSTNTSIWTSILPPYSPISGGLFKDNAAFSSEMYANYASDLVHSSSTGSYRISSLTNWINTPTSSLYDSLMRKYELHKKYINPIEQNLDPAIVSLPGCAASGAYCTYFREGLDPAGDLTINSNLICNKQALIFVQRNLIITPPLYNSVSPDSLSNLNGCIFVVGGTVTIAPNPAASGTFSYDKINAFIVSDGVITIAHDPDSSTIVDGVYINGGLISRGGSPSVDNPSIDILRYLRLQERLVYPVFAIDLHPKYGILAEKFFGNSYVIQSTEVGLKPY</sequence>
<proteinExistence type="predicted"/>
<dbReference type="EMBL" id="JAAZAL010000011">
    <property type="protein sequence ID" value="NLE30691.1"/>
    <property type="molecule type" value="Genomic_DNA"/>
</dbReference>
<reference evidence="1 2" key="1">
    <citation type="journal article" date="2020" name="Biotechnol. Biofuels">
        <title>New insights from the biogas microbiome by comprehensive genome-resolved metagenomics of nearly 1600 species originating from multiple anaerobic digesters.</title>
        <authorList>
            <person name="Campanaro S."/>
            <person name="Treu L."/>
            <person name="Rodriguez-R L.M."/>
            <person name="Kovalovszki A."/>
            <person name="Ziels R.M."/>
            <person name="Maus I."/>
            <person name="Zhu X."/>
            <person name="Kougias P.G."/>
            <person name="Basile A."/>
            <person name="Luo G."/>
            <person name="Schluter A."/>
            <person name="Konstantinidis K.T."/>
            <person name="Angelidaki I."/>
        </authorList>
    </citation>
    <scope>NUCLEOTIDE SEQUENCE [LARGE SCALE GENOMIC DNA]</scope>
    <source>
        <strain evidence="1">AS06rmzACSIP_421</strain>
    </source>
</reference>
<evidence type="ECO:0000313" key="1">
    <source>
        <dbReference type="EMBL" id="NLE30691.1"/>
    </source>
</evidence>
<accession>A0A847ESE5</accession>
<protein>
    <submittedName>
        <fullName evidence="1">Uncharacterized protein</fullName>
    </submittedName>
</protein>
<dbReference type="Proteomes" id="UP000554004">
    <property type="component" value="Unassembled WGS sequence"/>
</dbReference>
<name>A0A847ESE5_9BACT</name>
<comment type="caution">
    <text evidence="1">The sequence shown here is derived from an EMBL/GenBank/DDBJ whole genome shotgun (WGS) entry which is preliminary data.</text>
</comment>